<evidence type="ECO:0000256" key="6">
    <source>
        <dbReference type="ARBA" id="ARBA00022833"/>
    </source>
</evidence>
<evidence type="ECO:0000313" key="14">
    <source>
        <dbReference type="EMBL" id="AEE61661.1"/>
    </source>
</evidence>
<dbReference type="InterPro" id="IPR013087">
    <property type="entry name" value="Znf_C2H2_type"/>
</dbReference>
<dbReference type="Gene3D" id="3.40.50.410">
    <property type="entry name" value="von Willebrand factor, type A domain"/>
    <property type="match status" value="1"/>
</dbReference>
<dbReference type="AlphaFoldDB" id="J3JTY9"/>
<evidence type="ECO:0000313" key="15">
    <source>
        <dbReference type="EMBL" id="ENN70742.1"/>
    </source>
</evidence>
<dbReference type="PANTHER" id="PTHR12695">
    <property type="entry name" value="GENERAL TRANSCRIPTION FACTOR IIH SUBUNIT 2"/>
    <property type="match status" value="1"/>
</dbReference>
<evidence type="ECO:0000256" key="4">
    <source>
        <dbReference type="ARBA" id="ARBA00022763"/>
    </source>
</evidence>
<gene>
    <name evidence="17" type="primary">109545068</name>
    <name evidence="16" type="ORF">D910_12618</name>
    <name evidence="15" type="ORF">YQE_12531</name>
</gene>
<dbReference type="HOGENOM" id="CLU_028556_1_0_1"/>
<keyword evidence="6 11" id="KW-0862">Zinc</keyword>
<dbReference type="GO" id="GO:0000439">
    <property type="term" value="C:transcription factor TFIIH core complex"/>
    <property type="evidence" value="ECO:0007669"/>
    <property type="project" value="InterPro"/>
</dbReference>
<reference evidence="17" key="3">
    <citation type="submission" date="2024-08" db="UniProtKB">
        <authorList>
            <consortium name="EnsemblMetazoa"/>
        </authorList>
    </citation>
    <scope>IDENTIFICATION</scope>
</reference>
<evidence type="ECO:0000256" key="11">
    <source>
        <dbReference type="PIRNR" id="PIRNR015919"/>
    </source>
</evidence>
<evidence type="ECO:0000313" key="18">
    <source>
        <dbReference type="Proteomes" id="UP000019118"/>
    </source>
</evidence>
<comment type="subcellular location">
    <subcellularLocation>
        <location evidence="1 11">Nucleus</location>
    </subcellularLocation>
</comment>
<keyword evidence="9" id="KW-0234">DNA repair</keyword>
<dbReference type="GO" id="GO:0006289">
    <property type="term" value="P:nucleotide-excision repair"/>
    <property type="evidence" value="ECO:0007669"/>
    <property type="project" value="UniProtKB-UniRule"/>
</dbReference>
<protein>
    <recommendedName>
        <fullName evidence="11">General transcription factor IIH subunit</fullName>
    </recommendedName>
</protein>
<feature type="zinc finger region" description="C4-type" evidence="12">
    <location>
        <begin position="289"/>
        <end position="306"/>
    </location>
</feature>
<evidence type="ECO:0000256" key="7">
    <source>
        <dbReference type="ARBA" id="ARBA00023015"/>
    </source>
</evidence>
<dbReference type="InterPro" id="IPR002035">
    <property type="entry name" value="VWF_A"/>
</dbReference>
<dbReference type="SUPFAM" id="SSF57889">
    <property type="entry name" value="Cysteine-rich domain"/>
    <property type="match status" value="1"/>
</dbReference>
<dbReference type="Gene3D" id="3.30.40.10">
    <property type="entry name" value="Zinc/RING finger domain, C3HC4 (zinc finger)"/>
    <property type="match status" value="1"/>
</dbReference>
<dbReference type="SMART" id="SM00327">
    <property type="entry name" value="VWA"/>
    <property type="match status" value="1"/>
</dbReference>
<evidence type="ECO:0000256" key="8">
    <source>
        <dbReference type="ARBA" id="ARBA00023163"/>
    </source>
</evidence>
<dbReference type="FunFam" id="3.40.50.410:FF:000015">
    <property type="entry name" value="General transcription factor IIH subunit 2"/>
    <property type="match status" value="1"/>
</dbReference>
<dbReference type="GO" id="GO:0006351">
    <property type="term" value="P:DNA-templated transcription"/>
    <property type="evidence" value="ECO:0007669"/>
    <property type="project" value="InterPro"/>
</dbReference>
<name>J3JTY9_DENPD</name>
<evidence type="ECO:0000256" key="5">
    <source>
        <dbReference type="ARBA" id="ARBA00022771"/>
    </source>
</evidence>
<dbReference type="EMBL" id="KB632425">
    <property type="protein sequence ID" value="ERL95353.1"/>
    <property type="molecule type" value="Genomic_DNA"/>
</dbReference>
<dbReference type="InterPro" id="IPR036465">
    <property type="entry name" value="vWFA_dom_sf"/>
</dbReference>
<dbReference type="InterPro" id="IPR046349">
    <property type="entry name" value="C1-like_sf"/>
</dbReference>
<dbReference type="CDD" id="cd01453">
    <property type="entry name" value="vWA_transcription_factor_IIH_type"/>
    <property type="match status" value="1"/>
</dbReference>
<evidence type="ECO:0000256" key="2">
    <source>
        <dbReference type="ARBA" id="ARBA00006092"/>
    </source>
</evidence>
<evidence type="ECO:0000313" key="17">
    <source>
        <dbReference type="EnsemblMetazoa" id="XP_019771118.1"/>
    </source>
</evidence>
<dbReference type="Proteomes" id="UP000030742">
    <property type="component" value="Unassembled WGS sequence"/>
</dbReference>
<dbReference type="EMBL" id="BT126699">
    <property type="protein sequence ID" value="AEE61661.1"/>
    <property type="molecule type" value="mRNA"/>
</dbReference>
<dbReference type="SUPFAM" id="SSF53300">
    <property type="entry name" value="vWA-like"/>
    <property type="match status" value="1"/>
</dbReference>
<dbReference type="OMA" id="INWVEVP"/>
<evidence type="ECO:0000313" key="19">
    <source>
        <dbReference type="Proteomes" id="UP000030742"/>
    </source>
</evidence>
<keyword evidence="3 11" id="KW-0479">Metal-binding</keyword>
<dbReference type="EMBL" id="KB741285">
    <property type="protein sequence ID" value="ENN70742.1"/>
    <property type="molecule type" value="Genomic_DNA"/>
</dbReference>
<dbReference type="KEGG" id="dpa:109545068"/>
<dbReference type="PIRSF" id="PIRSF015919">
    <property type="entry name" value="TFIIH_SSL1"/>
    <property type="match status" value="1"/>
</dbReference>
<dbReference type="GO" id="GO:0005675">
    <property type="term" value="C:transcription factor TFIIH holo complex"/>
    <property type="evidence" value="ECO:0007669"/>
    <property type="project" value="UniProtKB-UniRule"/>
</dbReference>
<dbReference type="EnsemblMetazoa" id="XM_019915559.1">
    <property type="protein sequence ID" value="XP_019771118.1"/>
    <property type="gene ID" value="LOC109545068"/>
</dbReference>
<accession>J3JTY9</accession>
<evidence type="ECO:0000256" key="3">
    <source>
        <dbReference type="ARBA" id="ARBA00022723"/>
    </source>
</evidence>
<reference evidence="18 19" key="2">
    <citation type="journal article" date="2013" name="Genome Biol.">
        <title>Draft genome of the mountain pine beetle, Dendroctonus ponderosae Hopkins, a major forest pest.</title>
        <authorList>
            <person name="Keeling C.I."/>
            <person name="Yuen M.M."/>
            <person name="Liao N.Y."/>
            <person name="Docking T.R."/>
            <person name="Chan S.K."/>
            <person name="Taylor G.A."/>
            <person name="Palmquist D.L."/>
            <person name="Jackman S.D."/>
            <person name="Nguyen A."/>
            <person name="Li M."/>
            <person name="Henderson H."/>
            <person name="Janes J.K."/>
            <person name="Zhao Y."/>
            <person name="Pandoh P."/>
            <person name="Moore R."/>
            <person name="Sperling F.A."/>
            <person name="Huber D.P."/>
            <person name="Birol I."/>
            <person name="Jones S.J."/>
            <person name="Bohlmann J."/>
        </authorList>
    </citation>
    <scope>NUCLEOTIDE SEQUENCE</scope>
</reference>
<feature type="domain" description="VWFA" evidence="13">
    <location>
        <begin position="60"/>
        <end position="236"/>
    </location>
</feature>
<dbReference type="InterPro" id="IPR007198">
    <property type="entry name" value="Ssl1-like"/>
</dbReference>
<sequence length="395" mass="44682">MDEDDPKEYRWETGYEKTWEAIKEDDDGFLEASVAVIILRAKRRRQAQKKGNTKLGMMRHLFLILDCSESMSSQDLKPTRMLCSLRILEGFIEEFFDQNPISQMGIILMQNKRAEKVCELGGNFRKHIKYLRSMSKTSLLGEPSLQNGLEDAFSSLKLVPTHASREVLVIMGSLTTCDPTDINTTIQKFKQEGIRCSIIGLAAEVHICRTLANETKGTYNIILDDSHYKDLLYQQVEPPPAAVALEASLIKMGFPHQMNTEGTDEPLTICMCHVDSTEEGKLTTGGYYCPQCLSKYCELPVECRACGLTLVSAPHLARSYHHLFPPANFEEMQFDKQVTTCYACQKTFNDGDKQVYQCPTCKRMFCIDCDIFIHDTLHTCPGCATNLSTFQLIQS</sequence>
<dbReference type="STRING" id="77166.J3JTY9"/>
<organism evidence="14">
    <name type="scientific">Dendroctonus ponderosae</name>
    <name type="common">Mountain pine beetle</name>
    <dbReference type="NCBI Taxonomy" id="77166"/>
    <lineage>
        <taxon>Eukaryota</taxon>
        <taxon>Metazoa</taxon>
        <taxon>Ecdysozoa</taxon>
        <taxon>Arthropoda</taxon>
        <taxon>Hexapoda</taxon>
        <taxon>Insecta</taxon>
        <taxon>Pterygota</taxon>
        <taxon>Neoptera</taxon>
        <taxon>Endopterygota</taxon>
        <taxon>Coleoptera</taxon>
        <taxon>Polyphaga</taxon>
        <taxon>Cucujiformia</taxon>
        <taxon>Curculionidae</taxon>
        <taxon>Scolytinae</taxon>
        <taxon>Dendroctonus</taxon>
    </lineage>
</organism>
<evidence type="ECO:0000313" key="16">
    <source>
        <dbReference type="EMBL" id="ERL95353.1"/>
    </source>
</evidence>
<evidence type="ECO:0000256" key="10">
    <source>
        <dbReference type="ARBA" id="ARBA00023242"/>
    </source>
</evidence>
<proteinExistence type="evidence at transcript level"/>
<dbReference type="Pfam" id="PF04056">
    <property type="entry name" value="Ssl1"/>
    <property type="match status" value="1"/>
</dbReference>
<reference evidence="14" key="1">
    <citation type="journal article" date="2012" name="Insect Biochem. Mol. Biol.">
        <title>Transcriptome and full-length cDNA resources for the mountain pine beetle, Dendroctonus ponderosae Hopkins, a major insect pest of pine forests.</title>
        <authorList>
            <person name="Keeling C.I."/>
            <person name="Henderson H."/>
            <person name="Li M."/>
            <person name="Yuen M."/>
            <person name="Clark E.L."/>
            <person name="Fraser J.D."/>
            <person name="Huber D.P."/>
            <person name="Liao N.Y."/>
            <person name="Roderick Docking T."/>
            <person name="Birol I."/>
            <person name="Chan S.K."/>
            <person name="Taylor G.A."/>
            <person name="Palmquist D."/>
            <person name="Jones S.J."/>
            <person name="Bohlmann J."/>
        </authorList>
    </citation>
    <scope>NUCLEOTIDE SEQUENCE</scope>
    <source>
        <tissue evidence="14">Whole larvae</tissue>
    </source>
</reference>
<keyword evidence="5" id="KW-0863">Zinc-finger</keyword>
<evidence type="ECO:0000256" key="9">
    <source>
        <dbReference type="ARBA" id="ARBA00023204"/>
    </source>
</evidence>
<dbReference type="InterPro" id="IPR012170">
    <property type="entry name" value="TFIIH_SSL1/p44"/>
</dbReference>
<dbReference type="OrthoDB" id="284275at2759"/>
<keyword evidence="10 11" id="KW-0539">Nucleus</keyword>
<dbReference type="PROSITE" id="PS50234">
    <property type="entry name" value="VWFA"/>
    <property type="match status" value="1"/>
</dbReference>
<keyword evidence="18" id="KW-1185">Reference proteome</keyword>
<dbReference type="PANTHER" id="PTHR12695:SF2">
    <property type="entry name" value="GENERAL TRANSCRIPTION FACTOR IIH SUBUNIT 2-RELATED"/>
    <property type="match status" value="1"/>
</dbReference>
<dbReference type="Pfam" id="PF07975">
    <property type="entry name" value="C1_4"/>
    <property type="match status" value="1"/>
</dbReference>
<dbReference type="PROSITE" id="PS00028">
    <property type="entry name" value="ZINC_FINGER_C2H2_1"/>
    <property type="match status" value="1"/>
</dbReference>
<dbReference type="GO" id="GO:0006357">
    <property type="term" value="P:regulation of transcription by RNA polymerase II"/>
    <property type="evidence" value="ECO:0007669"/>
    <property type="project" value="TreeGrafter"/>
</dbReference>
<evidence type="ECO:0000256" key="1">
    <source>
        <dbReference type="ARBA" id="ARBA00004123"/>
    </source>
</evidence>
<dbReference type="NCBIfam" id="TIGR00622">
    <property type="entry name" value="ssl1"/>
    <property type="match status" value="1"/>
</dbReference>
<dbReference type="InterPro" id="IPR013083">
    <property type="entry name" value="Znf_RING/FYVE/PHD"/>
</dbReference>
<keyword evidence="8 11" id="KW-0804">Transcription</keyword>
<dbReference type="InterPro" id="IPR004595">
    <property type="entry name" value="TFIIH_C1-like_dom"/>
</dbReference>
<dbReference type="SMART" id="SM01047">
    <property type="entry name" value="C1_4"/>
    <property type="match status" value="1"/>
</dbReference>
<keyword evidence="4" id="KW-0227">DNA damage</keyword>
<evidence type="ECO:0000256" key="12">
    <source>
        <dbReference type="PIRSR" id="PIRSR015919-1"/>
    </source>
</evidence>
<keyword evidence="7 11" id="KW-0805">Transcription regulation</keyword>
<evidence type="ECO:0000259" key="13">
    <source>
        <dbReference type="PROSITE" id="PS50234"/>
    </source>
</evidence>
<dbReference type="Proteomes" id="UP000019118">
    <property type="component" value="Unassembled WGS sequence"/>
</dbReference>
<comment type="similarity">
    <text evidence="2 11">Belongs to the GTF2H2 family.</text>
</comment>
<dbReference type="GO" id="GO:0008270">
    <property type="term" value="F:zinc ion binding"/>
    <property type="evidence" value="ECO:0007669"/>
    <property type="project" value="UniProtKB-UniRule"/>
</dbReference>